<name>D7G0E6_ECTSI</name>
<reference evidence="1 2" key="1">
    <citation type="journal article" date="2010" name="Nature">
        <title>The Ectocarpus genome and the independent evolution of multicellularity in brown algae.</title>
        <authorList>
            <person name="Cock J.M."/>
            <person name="Sterck L."/>
            <person name="Rouze P."/>
            <person name="Scornet D."/>
            <person name="Allen A.E."/>
            <person name="Amoutzias G."/>
            <person name="Anthouard V."/>
            <person name="Artiguenave F."/>
            <person name="Aury J.M."/>
            <person name="Badger J.H."/>
            <person name="Beszteri B."/>
            <person name="Billiau K."/>
            <person name="Bonnet E."/>
            <person name="Bothwell J.H."/>
            <person name="Bowler C."/>
            <person name="Boyen C."/>
            <person name="Brownlee C."/>
            <person name="Carrano C.J."/>
            <person name="Charrier B."/>
            <person name="Cho G.Y."/>
            <person name="Coelho S.M."/>
            <person name="Collen J."/>
            <person name="Corre E."/>
            <person name="Da Silva C."/>
            <person name="Delage L."/>
            <person name="Delaroque N."/>
            <person name="Dittami S.M."/>
            <person name="Doulbeau S."/>
            <person name="Elias M."/>
            <person name="Farnham G."/>
            <person name="Gachon C.M."/>
            <person name="Gschloessl B."/>
            <person name="Heesch S."/>
            <person name="Jabbari K."/>
            <person name="Jubin C."/>
            <person name="Kawai H."/>
            <person name="Kimura K."/>
            <person name="Kloareg B."/>
            <person name="Kupper F.C."/>
            <person name="Lang D."/>
            <person name="Le Bail A."/>
            <person name="Leblanc C."/>
            <person name="Lerouge P."/>
            <person name="Lohr M."/>
            <person name="Lopez P.J."/>
            <person name="Martens C."/>
            <person name="Maumus F."/>
            <person name="Michel G."/>
            <person name="Miranda-Saavedra D."/>
            <person name="Morales J."/>
            <person name="Moreau H."/>
            <person name="Motomura T."/>
            <person name="Nagasato C."/>
            <person name="Napoli C.A."/>
            <person name="Nelson D.R."/>
            <person name="Nyvall-Collen P."/>
            <person name="Peters A.F."/>
            <person name="Pommier C."/>
            <person name="Potin P."/>
            <person name="Poulain J."/>
            <person name="Quesneville H."/>
            <person name="Read B."/>
            <person name="Rensing S.A."/>
            <person name="Ritter A."/>
            <person name="Rousvoal S."/>
            <person name="Samanta M."/>
            <person name="Samson G."/>
            <person name="Schroeder D.C."/>
            <person name="Segurens B."/>
            <person name="Strittmatter M."/>
            <person name="Tonon T."/>
            <person name="Tregear J.W."/>
            <person name="Valentin K."/>
            <person name="von Dassow P."/>
            <person name="Yamagishi T."/>
            <person name="Van de Peer Y."/>
            <person name="Wincker P."/>
        </authorList>
    </citation>
    <scope>NUCLEOTIDE SEQUENCE [LARGE SCALE GENOMIC DNA]</scope>
    <source>
        <strain evidence="2">Ec32 / CCAP1310/4</strain>
    </source>
</reference>
<accession>D7G0E6</accession>
<evidence type="ECO:0000313" key="2">
    <source>
        <dbReference type="Proteomes" id="UP000002630"/>
    </source>
</evidence>
<dbReference type="EMBL" id="FN649740">
    <property type="protein sequence ID" value="CBJ26673.1"/>
    <property type="molecule type" value="Genomic_DNA"/>
</dbReference>
<gene>
    <name evidence="1" type="ORF">Esi_0040_0115</name>
</gene>
<organism evidence="1 2">
    <name type="scientific">Ectocarpus siliculosus</name>
    <name type="common">Brown alga</name>
    <name type="synonym">Conferva siliculosa</name>
    <dbReference type="NCBI Taxonomy" id="2880"/>
    <lineage>
        <taxon>Eukaryota</taxon>
        <taxon>Sar</taxon>
        <taxon>Stramenopiles</taxon>
        <taxon>Ochrophyta</taxon>
        <taxon>PX clade</taxon>
        <taxon>Phaeophyceae</taxon>
        <taxon>Ectocarpales</taxon>
        <taxon>Ectocarpaceae</taxon>
        <taxon>Ectocarpus</taxon>
    </lineage>
</organism>
<dbReference type="InParanoid" id="D7G0E6"/>
<proteinExistence type="predicted"/>
<protein>
    <submittedName>
        <fullName evidence="1">Uncharacterized protein</fullName>
    </submittedName>
</protein>
<dbReference type="Proteomes" id="UP000002630">
    <property type="component" value="Linkage Group LG15"/>
</dbReference>
<keyword evidence="2" id="KW-1185">Reference proteome</keyword>
<dbReference type="EMBL" id="FN648597">
    <property type="protein sequence ID" value="CBJ26673.1"/>
    <property type="molecule type" value="Genomic_DNA"/>
</dbReference>
<evidence type="ECO:0000313" key="1">
    <source>
        <dbReference type="EMBL" id="CBJ26673.1"/>
    </source>
</evidence>
<dbReference type="AlphaFoldDB" id="D7G0E6"/>
<sequence length="59" mass="6558">MYRGGWEGWLRSFVGLGRTGFRSTKQRLTDLHINVRVAVGANASESCSRTLRGTRQTGC</sequence>